<dbReference type="Proteomes" id="UP001516023">
    <property type="component" value="Unassembled WGS sequence"/>
</dbReference>
<dbReference type="InterPro" id="IPR052609">
    <property type="entry name" value="Ribosome_Biogenesis_Reg"/>
</dbReference>
<evidence type="ECO:0000313" key="3">
    <source>
        <dbReference type="EMBL" id="KAL3784031.1"/>
    </source>
</evidence>
<comment type="caution">
    <text evidence="3">The sequence shown here is derived from an EMBL/GenBank/DDBJ whole genome shotgun (WGS) entry which is preliminary data.</text>
</comment>
<accession>A0ABD3P8A2</accession>
<dbReference type="InterPro" id="IPR018849">
    <property type="entry name" value="Urb2/Npa2_C"/>
</dbReference>
<dbReference type="EMBL" id="JABMIG020000246">
    <property type="protein sequence ID" value="KAL3784031.1"/>
    <property type="molecule type" value="Genomic_DNA"/>
</dbReference>
<evidence type="ECO:0000259" key="2">
    <source>
        <dbReference type="Pfam" id="PF10441"/>
    </source>
</evidence>
<feature type="region of interest" description="Disordered" evidence="1">
    <location>
        <begin position="23"/>
        <end position="70"/>
    </location>
</feature>
<proteinExistence type="predicted"/>
<dbReference type="PANTHER" id="PTHR15682">
    <property type="entry name" value="UNHEALTHY RIBOSOME BIOGENESIS PROTEIN 2 HOMOLOG"/>
    <property type="match status" value="1"/>
</dbReference>
<reference evidence="3 4" key="1">
    <citation type="journal article" date="2020" name="G3 (Bethesda)">
        <title>Improved Reference Genome for Cyclotella cryptica CCMP332, a Model for Cell Wall Morphogenesis, Salinity Adaptation, and Lipid Production in Diatoms (Bacillariophyta).</title>
        <authorList>
            <person name="Roberts W.R."/>
            <person name="Downey K.M."/>
            <person name="Ruck E.C."/>
            <person name="Traller J.C."/>
            <person name="Alverson A.J."/>
        </authorList>
    </citation>
    <scope>NUCLEOTIDE SEQUENCE [LARGE SCALE GENOMIC DNA]</scope>
    <source>
        <strain evidence="3 4">CCMP332</strain>
    </source>
</reference>
<organism evidence="3 4">
    <name type="scientific">Cyclotella cryptica</name>
    <dbReference type="NCBI Taxonomy" id="29204"/>
    <lineage>
        <taxon>Eukaryota</taxon>
        <taxon>Sar</taxon>
        <taxon>Stramenopiles</taxon>
        <taxon>Ochrophyta</taxon>
        <taxon>Bacillariophyta</taxon>
        <taxon>Coscinodiscophyceae</taxon>
        <taxon>Thalassiosirophycidae</taxon>
        <taxon>Stephanodiscales</taxon>
        <taxon>Stephanodiscaceae</taxon>
        <taxon>Cyclotella</taxon>
    </lineage>
</organism>
<evidence type="ECO:0000313" key="4">
    <source>
        <dbReference type="Proteomes" id="UP001516023"/>
    </source>
</evidence>
<gene>
    <name evidence="3" type="ORF">HJC23_006317</name>
</gene>
<evidence type="ECO:0000256" key="1">
    <source>
        <dbReference type="SAM" id="MobiDB-lite"/>
    </source>
</evidence>
<dbReference type="Pfam" id="PF10441">
    <property type="entry name" value="Urb2"/>
    <property type="match status" value="1"/>
</dbReference>
<keyword evidence="4" id="KW-1185">Reference proteome</keyword>
<name>A0ABD3P8A2_9STRA</name>
<dbReference type="PANTHER" id="PTHR15682:SF2">
    <property type="entry name" value="UNHEALTHY RIBOSOME BIOGENESIS PROTEIN 2 HOMOLOG"/>
    <property type="match status" value="1"/>
</dbReference>
<feature type="compositionally biased region" description="Polar residues" evidence="1">
    <location>
        <begin position="58"/>
        <end position="70"/>
    </location>
</feature>
<protein>
    <recommendedName>
        <fullName evidence="2">Nucleolar 27S pre-rRNA processing Urb2/Npa2 C-terminal domain-containing protein</fullName>
    </recommendedName>
</protein>
<feature type="domain" description="Nucleolar 27S pre-rRNA processing Urb2/Npa2 C-terminal" evidence="2">
    <location>
        <begin position="1578"/>
        <end position="1741"/>
    </location>
</feature>
<sequence length="1742" mass="194662">MASAYLWRVIFFNRSTSHFTMKITKRNKSSEEHERSQTFPQKRRKLPDSGTGDLNVDSAKNASSKQHTQLHTHQDVVYHVSKFLSSTCLGAAATKSSSTSDGPDDSSKFDASSSQEEKPNSRSDKSLDSILFLVCHLETMTSGTPPPTTTEQLSNTSVSITTEDIATLLLPWSVARLMRSSSSSDPSPNANNDEKLTNTIWRTLSCCLEILSNPSASVEKLSQQPTTTNPSTYETMLSNSFSQSTLSRLVPLAASVGFGLFDNASTNEDHLQCQKHASRCFHHLVQRYRPSLEIGCTSLLQHIEQLVFQPSIGDDAPNAVKTLPRHHYSIVCGALRLIHSLLGQANPKRSFGVLCSLEVLPRFGRLAFVHCNNDDITSNIHNLEERGGEAQSLVERIIRDGLFHSVHHMDGFRSMPELRVMMAVPKLDSSAGEKTGDIIKEEEKSKGGGGKGCYQSAFFQSLRVIISGVSNEDCESSQASVSVHDAIATVNMLPLLIRGFFDRILNKEKREDNTSGSSQGKTTTEADSKLQFRFWCCAASPAFERLFVMCDHGSDSDNLGVALLKMTAETLRVVLEYDAYSPSYSDPDDALLSFLNFVTEGLLRWVNRCDFASSLYEQRTIHLISSIRTILLLNHRLLHERLSHCIAFACVSLRHYCHEDCVQADASTLLSTIVKIYGELRQVGYFLLSSRIAFSDMKSSNLDSESMHSLLSTSQAMKLLASTYQSCPSGQLHEIWDFFDGWVVSIIDEVSTVSKNNMADETSNEAEAAIELIFAIRMFVAFIKNIRTDKHNSPELRNLCETSMTSSVGKLLSKSNDLVGQTGKDQCKGRNGLLTRQGIDLCGWLVDLHTRSCFWIDSVTVDGNGSAFLMAQNEDDKTLTNVLSYLCDVATKTVQSERFELWKATWKQNKNCKPPPMSNDLDMPLSLRSSLLHLSMHRVHQLHSMIYYCKIQEDEDGDDEKGQCKFSSTELTNEAKILVDFALYIASSQTPEESIESASLWVPLAQSLNTWSHYAETFHSRVFLNWFFSALCETSDRAALEQERGCVLTLIRDTTFYEVKDCMSLLMEEGVMFALSKILRFIEDSSPNDFFARVREVASSESAGVAVSCLEVRSKIVEDGANFSLHQSAEGTLTAVATIVAFLASAPLQLYLCRENIYLIDKFVGLDVLISMIYEIIMASSDSKCASTLFKILCTNRYMVSSLIPRILLTSTQTFGSLLDLVTDHMIRSSDIFASYPDISWATGTVMSELFSLCVDYHERDNKMLINFSQRMNDVIVMDNSTASPSEFASRAFLIRSVIRRMNILHRRDSFSKRDVSTNNLRQMCIDMALLSLKYLWSQIIDRFTDRETGPHYSRAGAASLLLASELLSFLGNALMTLTNSSPICSSLLDTMDKKFKHLFELISRIVDSTHGSDVNAAVHYFLSSVLTVENFIDQVVSSSAAIETVLRWMEATCVGKQETDPLLEAALCSLIREAKHDDIKFVASYLSQRDGSERQDPAFVVRIYNLLINHAKSQEQVKYLATKSTLILATSMSLLRQGHCDHPHQRMVSNTVLFLTIMSNLIPRKEILLLSGREIAIICSEMSPLFCKLPRHANALEEVTLFKSCCLVVSSLVAHYPKKLYGCPSPLFGLLLALLNHILQSNSGLPPKALEYAKLCELLIPHKDIFKKHVLGLILRYIHALKSGMTPATKSKLMPSVYGLLDMCSDFEVRQINAMIDIPSKTLFAPVYKSYQKYYQYHGQA</sequence>
<feature type="region of interest" description="Disordered" evidence="1">
    <location>
        <begin position="94"/>
        <end position="124"/>
    </location>
</feature>
<feature type="compositionally biased region" description="Basic and acidic residues" evidence="1">
    <location>
        <begin position="115"/>
        <end position="124"/>
    </location>
</feature>